<comment type="caution">
    <text evidence="2">The sequence shown here is derived from an EMBL/GenBank/DDBJ whole genome shotgun (WGS) entry which is preliminary data.</text>
</comment>
<evidence type="ECO:0000313" key="2">
    <source>
        <dbReference type="EMBL" id="MBI4922949.1"/>
    </source>
</evidence>
<dbReference type="InterPro" id="IPR009045">
    <property type="entry name" value="Zn_M74/Hedgehog-like"/>
</dbReference>
<name>A0A933L2B7_9HYPH</name>
<sequence>MRSFLLALICVATLGGCALSPLRDPYAGYQQSFGTYVASSSVNAFCLAPQLRLAIWSIESHFGRKIVMSSGYRDPFHNAAAGGENDSYHMKCMAADIFIPGVPKSQLIAYAYRQRSIGGLGCYPGRSFIHIDVRTRPRGWSHPVTFSGC</sequence>
<accession>A0A933L2B7</accession>
<dbReference type="Pfam" id="PF08291">
    <property type="entry name" value="Peptidase_M15_3"/>
    <property type="match status" value="1"/>
</dbReference>
<dbReference type="EMBL" id="JACRAF010000040">
    <property type="protein sequence ID" value="MBI4922949.1"/>
    <property type="molecule type" value="Genomic_DNA"/>
</dbReference>
<organism evidence="2 3">
    <name type="scientific">Devosia nanyangense</name>
    <dbReference type="NCBI Taxonomy" id="1228055"/>
    <lineage>
        <taxon>Bacteria</taxon>
        <taxon>Pseudomonadati</taxon>
        <taxon>Pseudomonadota</taxon>
        <taxon>Alphaproteobacteria</taxon>
        <taxon>Hyphomicrobiales</taxon>
        <taxon>Devosiaceae</taxon>
        <taxon>Devosia</taxon>
    </lineage>
</organism>
<dbReference type="InterPro" id="IPR013230">
    <property type="entry name" value="Peptidase_M15A_C"/>
</dbReference>
<proteinExistence type="predicted"/>
<protein>
    <submittedName>
        <fullName evidence="2">YcbK family protein</fullName>
    </submittedName>
</protein>
<feature type="domain" description="Peptidase M15A C-terminal" evidence="1">
    <location>
        <begin position="48"/>
        <end position="132"/>
    </location>
</feature>
<dbReference type="Gene3D" id="3.30.1380.10">
    <property type="match status" value="1"/>
</dbReference>
<dbReference type="SUPFAM" id="SSF55166">
    <property type="entry name" value="Hedgehog/DD-peptidase"/>
    <property type="match status" value="1"/>
</dbReference>
<dbReference type="PROSITE" id="PS51257">
    <property type="entry name" value="PROKAR_LIPOPROTEIN"/>
    <property type="match status" value="1"/>
</dbReference>
<gene>
    <name evidence="2" type="ORF">HY834_14480</name>
</gene>
<evidence type="ECO:0000259" key="1">
    <source>
        <dbReference type="Pfam" id="PF08291"/>
    </source>
</evidence>
<dbReference type="Proteomes" id="UP000782610">
    <property type="component" value="Unassembled WGS sequence"/>
</dbReference>
<dbReference type="AlphaFoldDB" id="A0A933L2B7"/>
<reference evidence="2" key="1">
    <citation type="submission" date="2020-07" db="EMBL/GenBank/DDBJ databases">
        <title>Huge and variable diversity of episymbiotic CPR bacteria and DPANN archaea in groundwater ecosystems.</title>
        <authorList>
            <person name="He C.Y."/>
            <person name="Keren R."/>
            <person name="Whittaker M."/>
            <person name="Farag I.F."/>
            <person name="Doudna J."/>
            <person name="Cate J.H.D."/>
            <person name="Banfield J.F."/>
        </authorList>
    </citation>
    <scope>NUCLEOTIDE SEQUENCE</scope>
    <source>
        <strain evidence="2">NC_groundwater_1586_Pr3_B-0.1um_66_15</strain>
    </source>
</reference>
<evidence type="ECO:0000313" key="3">
    <source>
        <dbReference type="Proteomes" id="UP000782610"/>
    </source>
</evidence>